<protein>
    <submittedName>
        <fullName evidence="2">Uncharacterized protein</fullName>
    </submittedName>
</protein>
<dbReference type="EMBL" id="BLXT01004684">
    <property type="protein sequence ID" value="GFO16679.1"/>
    <property type="molecule type" value="Genomic_DNA"/>
</dbReference>
<organism evidence="2 3">
    <name type="scientific">Plakobranchus ocellatus</name>
    <dbReference type="NCBI Taxonomy" id="259542"/>
    <lineage>
        <taxon>Eukaryota</taxon>
        <taxon>Metazoa</taxon>
        <taxon>Spiralia</taxon>
        <taxon>Lophotrochozoa</taxon>
        <taxon>Mollusca</taxon>
        <taxon>Gastropoda</taxon>
        <taxon>Heterobranchia</taxon>
        <taxon>Euthyneura</taxon>
        <taxon>Panpulmonata</taxon>
        <taxon>Sacoglossa</taxon>
        <taxon>Placobranchoidea</taxon>
        <taxon>Plakobranchidae</taxon>
        <taxon>Plakobranchus</taxon>
    </lineage>
</organism>
<evidence type="ECO:0000313" key="3">
    <source>
        <dbReference type="Proteomes" id="UP000735302"/>
    </source>
</evidence>
<dbReference type="Proteomes" id="UP000735302">
    <property type="component" value="Unassembled WGS sequence"/>
</dbReference>
<dbReference type="AlphaFoldDB" id="A0AAV4BE96"/>
<evidence type="ECO:0000313" key="2">
    <source>
        <dbReference type="EMBL" id="GFO16679.1"/>
    </source>
</evidence>
<name>A0AAV4BE96_9GAST</name>
<reference evidence="2 3" key="1">
    <citation type="journal article" date="2021" name="Elife">
        <title>Chloroplast acquisition without the gene transfer in kleptoplastic sea slugs, Plakobranchus ocellatus.</title>
        <authorList>
            <person name="Maeda T."/>
            <person name="Takahashi S."/>
            <person name="Yoshida T."/>
            <person name="Shimamura S."/>
            <person name="Takaki Y."/>
            <person name="Nagai Y."/>
            <person name="Toyoda A."/>
            <person name="Suzuki Y."/>
            <person name="Arimoto A."/>
            <person name="Ishii H."/>
            <person name="Satoh N."/>
            <person name="Nishiyama T."/>
            <person name="Hasebe M."/>
            <person name="Maruyama T."/>
            <person name="Minagawa J."/>
            <person name="Obokata J."/>
            <person name="Shigenobu S."/>
        </authorList>
    </citation>
    <scope>NUCLEOTIDE SEQUENCE [LARGE SCALE GENOMIC DNA]</scope>
</reference>
<comment type="caution">
    <text evidence="2">The sequence shown here is derived from an EMBL/GenBank/DDBJ whole genome shotgun (WGS) entry which is preliminary data.</text>
</comment>
<gene>
    <name evidence="2" type="ORF">PoB_004318400</name>
</gene>
<accession>A0AAV4BE96</accession>
<sequence length="104" mass="11806">MISTFKPQARSPVMGSNTLPQSQNEFTIHDAMNEVISTLKPQARSPVMGSNTLPPQIISGRVYYSWCHERSDLNFKTPSQVARHGFEYFTTTDNLRKSLLFMVP</sequence>
<feature type="region of interest" description="Disordered" evidence="1">
    <location>
        <begin position="1"/>
        <end position="21"/>
    </location>
</feature>
<keyword evidence="3" id="KW-1185">Reference proteome</keyword>
<proteinExistence type="predicted"/>
<evidence type="ECO:0000256" key="1">
    <source>
        <dbReference type="SAM" id="MobiDB-lite"/>
    </source>
</evidence>